<proteinExistence type="predicted"/>
<dbReference type="SUPFAM" id="SSF56219">
    <property type="entry name" value="DNase I-like"/>
    <property type="match status" value="1"/>
</dbReference>
<sequence length="563" mass="59715">MTRLLRTASLLAPCLLLGCASLRPADTVTSIGNVQGRDARSAMVGNAVTVEGIVTARVADGWFVQDAGDGDPATSDALFVRDAALSAQVGERVRVHGTVAELDAGRGTRTSLEQPQVRRLGDATPTAVGLDSAPADWERLENMQVRIDAPVWLADNGDLAKHARVMTSLGERAWQPSERATPGSGEAKAIAATNAQRTLWLEASDTMPWPDAIAHARSGSRLDGATGVVDPDAAQRRLLLTAQPTLQPATRPTPPQVAGDLRIAALNLENLFNGDGRGGGFPTLRGARTPAELAAQLAKHVATIRALDADVVSLMEIENDGYGPQSSVATLVAALNDGGGRWRFVDAGQGPGDNAIRVGLIYRDDRVLAQGKPATLEQAPFGPHSRVPLAQAFVPIRDGRNDGAAFVVVANHFKSKGCTGAEGADRDQRDGASCWNATRVESARLLDRWARTLQRGDARVLIVGDLNAYAHEAPVRTLVEAGWRDAFVAAGIETPYSYVYDGQLGRLDHALLSPALAARLRGAAEWHSNADEPESSGYRAGGEGPWRSSDHDPLVLGFDLRGR</sequence>
<dbReference type="InterPro" id="IPR005135">
    <property type="entry name" value="Endo/exonuclease/phosphatase"/>
</dbReference>
<dbReference type="CDD" id="cd10283">
    <property type="entry name" value="MnuA_DNase1-like"/>
    <property type="match status" value="1"/>
</dbReference>
<dbReference type="Proteomes" id="UP001501083">
    <property type="component" value="Unassembled WGS sequence"/>
</dbReference>
<dbReference type="Pfam" id="PF03372">
    <property type="entry name" value="Exo_endo_phos"/>
    <property type="match status" value="1"/>
</dbReference>
<dbReference type="RefSeq" id="WP_233264071.1">
    <property type="nucleotide sequence ID" value="NZ_BAABKY010000001.1"/>
</dbReference>
<gene>
    <name evidence="4" type="ORF">GCM10025759_02540</name>
</gene>
<keyword evidence="4" id="KW-0255">Endonuclease</keyword>
<dbReference type="NCBIfam" id="NF033681">
    <property type="entry name" value="ExeM_NucH_DNase"/>
    <property type="match status" value="1"/>
</dbReference>
<accession>A0ABP9KXM3</accession>
<dbReference type="InterPro" id="IPR047971">
    <property type="entry name" value="ExeM-like"/>
</dbReference>
<keyword evidence="2" id="KW-0732">Signal</keyword>
<feature type="chain" id="PRO_5045196222" evidence="2">
    <location>
        <begin position="26"/>
        <end position="563"/>
    </location>
</feature>
<feature type="domain" description="Endonuclease/exonuclease/phosphatase" evidence="3">
    <location>
        <begin position="288"/>
        <end position="551"/>
    </location>
</feature>
<protein>
    <submittedName>
        <fullName evidence="4">ExeM/NucH family extracellular endonuclease</fullName>
    </submittedName>
</protein>
<keyword evidence="4" id="KW-0540">Nuclease</keyword>
<dbReference type="EMBL" id="BAABKY010000001">
    <property type="protein sequence ID" value="GAA5067642.1"/>
    <property type="molecule type" value="Genomic_DNA"/>
</dbReference>
<dbReference type="InterPro" id="IPR036691">
    <property type="entry name" value="Endo/exonu/phosph_ase_sf"/>
</dbReference>
<keyword evidence="4" id="KW-0378">Hydrolase</keyword>
<evidence type="ECO:0000313" key="5">
    <source>
        <dbReference type="Proteomes" id="UP001501083"/>
    </source>
</evidence>
<comment type="caution">
    <text evidence="4">The sequence shown here is derived from an EMBL/GenBank/DDBJ whole genome shotgun (WGS) entry which is preliminary data.</text>
</comment>
<dbReference type="PANTHER" id="PTHR42834">
    <property type="entry name" value="ENDONUCLEASE/EXONUCLEASE/PHOSPHATASE FAMILY PROTEIN (AFU_ORTHOLOGUE AFUA_3G09210)"/>
    <property type="match status" value="1"/>
</dbReference>
<organism evidence="4 5">
    <name type="scientific">Lysobacter panacisoli</name>
    <dbReference type="NCBI Taxonomy" id="1255263"/>
    <lineage>
        <taxon>Bacteria</taxon>
        <taxon>Pseudomonadati</taxon>
        <taxon>Pseudomonadota</taxon>
        <taxon>Gammaproteobacteria</taxon>
        <taxon>Lysobacterales</taxon>
        <taxon>Lysobacteraceae</taxon>
        <taxon>Lysobacter</taxon>
    </lineage>
</organism>
<dbReference type="Gene3D" id="3.60.10.10">
    <property type="entry name" value="Endonuclease/exonuclease/phosphatase"/>
    <property type="match status" value="1"/>
</dbReference>
<name>A0ABP9KXM3_9GAMM</name>
<feature type="signal peptide" evidence="2">
    <location>
        <begin position="1"/>
        <end position="25"/>
    </location>
</feature>
<dbReference type="CDD" id="cd04486">
    <property type="entry name" value="YhcR_OBF_like"/>
    <property type="match status" value="1"/>
</dbReference>
<evidence type="ECO:0000313" key="4">
    <source>
        <dbReference type="EMBL" id="GAA5067642.1"/>
    </source>
</evidence>
<dbReference type="GO" id="GO:0004519">
    <property type="term" value="F:endonuclease activity"/>
    <property type="evidence" value="ECO:0007669"/>
    <property type="project" value="UniProtKB-KW"/>
</dbReference>
<dbReference type="PANTHER" id="PTHR42834:SF1">
    <property type="entry name" value="ENDONUCLEASE_EXONUCLEASE_PHOSPHATASE FAMILY PROTEIN (AFU_ORTHOLOGUE AFUA_3G09210)"/>
    <property type="match status" value="1"/>
</dbReference>
<evidence type="ECO:0000259" key="3">
    <source>
        <dbReference type="Pfam" id="PF03372"/>
    </source>
</evidence>
<evidence type="ECO:0000256" key="1">
    <source>
        <dbReference type="SAM" id="MobiDB-lite"/>
    </source>
</evidence>
<evidence type="ECO:0000256" key="2">
    <source>
        <dbReference type="SAM" id="SignalP"/>
    </source>
</evidence>
<feature type="region of interest" description="Disordered" evidence="1">
    <location>
        <begin position="527"/>
        <end position="553"/>
    </location>
</feature>
<dbReference type="PROSITE" id="PS51257">
    <property type="entry name" value="PROKAR_LIPOPROTEIN"/>
    <property type="match status" value="1"/>
</dbReference>
<keyword evidence="5" id="KW-1185">Reference proteome</keyword>
<reference evidence="5" key="1">
    <citation type="journal article" date="2019" name="Int. J. Syst. Evol. Microbiol.">
        <title>The Global Catalogue of Microorganisms (GCM) 10K type strain sequencing project: providing services to taxonomists for standard genome sequencing and annotation.</title>
        <authorList>
            <consortium name="The Broad Institute Genomics Platform"/>
            <consortium name="The Broad Institute Genome Sequencing Center for Infectious Disease"/>
            <person name="Wu L."/>
            <person name="Ma J."/>
        </authorList>
    </citation>
    <scope>NUCLEOTIDE SEQUENCE [LARGE SCALE GENOMIC DNA]</scope>
    <source>
        <strain evidence="5">JCM 19212</strain>
    </source>
</reference>